<reference evidence="2" key="2">
    <citation type="submission" date="2021-04" db="EMBL/GenBank/DDBJ databases">
        <authorList>
            <person name="Gilroy R."/>
        </authorList>
    </citation>
    <scope>NUCLEOTIDE SEQUENCE</scope>
    <source>
        <strain evidence="2">CHK179-28034</strain>
    </source>
</reference>
<name>A0A9D2EKP8_9FIRM</name>
<feature type="chain" id="PRO_5038832712" evidence="1">
    <location>
        <begin position="26"/>
        <end position="111"/>
    </location>
</feature>
<dbReference type="EMBL" id="DXBR01000055">
    <property type="protein sequence ID" value="HIZ39494.1"/>
    <property type="molecule type" value="Genomic_DNA"/>
</dbReference>
<gene>
    <name evidence="2" type="ORF">H9968_06160</name>
</gene>
<reference evidence="2" key="1">
    <citation type="journal article" date="2021" name="PeerJ">
        <title>Extensive microbial diversity within the chicken gut microbiome revealed by metagenomics and culture.</title>
        <authorList>
            <person name="Gilroy R."/>
            <person name="Ravi A."/>
            <person name="Getino M."/>
            <person name="Pursley I."/>
            <person name="Horton D.L."/>
            <person name="Alikhan N.F."/>
            <person name="Baker D."/>
            <person name="Gharbi K."/>
            <person name="Hall N."/>
            <person name="Watson M."/>
            <person name="Adriaenssens E.M."/>
            <person name="Foster-Nyarko E."/>
            <person name="Jarju S."/>
            <person name="Secka A."/>
            <person name="Antonio M."/>
            <person name="Oren A."/>
            <person name="Chaudhuri R.R."/>
            <person name="La Ragione R."/>
            <person name="Hildebrand F."/>
            <person name="Pallen M.J."/>
        </authorList>
    </citation>
    <scope>NUCLEOTIDE SEQUENCE</scope>
    <source>
        <strain evidence="2">CHK179-28034</strain>
    </source>
</reference>
<feature type="signal peptide" evidence="1">
    <location>
        <begin position="1"/>
        <end position="25"/>
    </location>
</feature>
<accession>A0A9D2EKP8</accession>
<proteinExistence type="predicted"/>
<evidence type="ECO:0000256" key="1">
    <source>
        <dbReference type="SAM" id="SignalP"/>
    </source>
</evidence>
<sequence length="111" mass="12054">MKKLAIGMFGAALLFAAGTAVTLSADTVQTGTVPQSEVRQVTVQSADRAYAGRNNICRYAGTFRNYYNCGENSRYSNYQDEDQNGVCDHYEAGGRFAGHGKGYGRHGGCRR</sequence>
<keyword evidence="1" id="KW-0732">Signal</keyword>
<comment type="caution">
    <text evidence="2">The sequence shown here is derived from an EMBL/GenBank/DDBJ whole genome shotgun (WGS) entry which is preliminary data.</text>
</comment>
<evidence type="ECO:0000313" key="2">
    <source>
        <dbReference type="EMBL" id="HIZ39494.1"/>
    </source>
</evidence>
<organism evidence="2 3">
    <name type="scientific">Candidatus Anaerobutyricum stercoris</name>
    <dbReference type="NCBI Taxonomy" id="2838457"/>
    <lineage>
        <taxon>Bacteria</taxon>
        <taxon>Bacillati</taxon>
        <taxon>Bacillota</taxon>
        <taxon>Clostridia</taxon>
        <taxon>Lachnospirales</taxon>
        <taxon>Lachnospiraceae</taxon>
        <taxon>Anaerobutyricum</taxon>
    </lineage>
</organism>
<protein>
    <submittedName>
        <fullName evidence="2">Uncharacterized protein</fullName>
    </submittedName>
</protein>
<dbReference type="AlphaFoldDB" id="A0A9D2EKP8"/>
<evidence type="ECO:0000313" key="3">
    <source>
        <dbReference type="Proteomes" id="UP000824049"/>
    </source>
</evidence>
<dbReference type="Proteomes" id="UP000824049">
    <property type="component" value="Unassembled WGS sequence"/>
</dbReference>